<feature type="compositionally biased region" description="Polar residues" evidence="1">
    <location>
        <begin position="10"/>
        <end position="22"/>
    </location>
</feature>
<proteinExistence type="predicted"/>
<feature type="region of interest" description="Disordered" evidence="1">
    <location>
        <begin position="1"/>
        <end position="27"/>
    </location>
</feature>
<dbReference type="Proteomes" id="UP000557717">
    <property type="component" value="Unassembled WGS sequence"/>
</dbReference>
<accession>A0A840V539</accession>
<evidence type="ECO:0000313" key="3">
    <source>
        <dbReference type="Proteomes" id="UP000557717"/>
    </source>
</evidence>
<evidence type="ECO:0000256" key="1">
    <source>
        <dbReference type="SAM" id="MobiDB-lite"/>
    </source>
</evidence>
<sequence length="83" mass="8949">MDLADHLSAKSGTMRESVSSIVPSPGDFPVITSPRPIPFLIGSSLFEGSSRFTEPSDPQARLNSKPLTSRKIPTIPRWVDSGP</sequence>
<protein>
    <submittedName>
        <fullName evidence="2">Uncharacterized protein</fullName>
    </submittedName>
</protein>
<keyword evidence="3" id="KW-1185">Reference proteome</keyword>
<gene>
    <name evidence="2" type="ORF">HNR46_003388</name>
</gene>
<dbReference type="EMBL" id="JACHFD010000020">
    <property type="protein sequence ID" value="MBB5353135.1"/>
    <property type="molecule type" value="Genomic_DNA"/>
</dbReference>
<organism evidence="2 3">
    <name type="scientific">Haloferula luteola</name>
    <dbReference type="NCBI Taxonomy" id="595692"/>
    <lineage>
        <taxon>Bacteria</taxon>
        <taxon>Pseudomonadati</taxon>
        <taxon>Verrucomicrobiota</taxon>
        <taxon>Verrucomicrobiia</taxon>
        <taxon>Verrucomicrobiales</taxon>
        <taxon>Verrucomicrobiaceae</taxon>
        <taxon>Haloferula</taxon>
    </lineage>
</organism>
<name>A0A840V539_9BACT</name>
<dbReference type="AlphaFoldDB" id="A0A840V539"/>
<reference evidence="2 3" key="1">
    <citation type="submission" date="2020-08" db="EMBL/GenBank/DDBJ databases">
        <title>Genomic Encyclopedia of Type Strains, Phase IV (KMG-IV): sequencing the most valuable type-strain genomes for metagenomic binning, comparative biology and taxonomic classification.</title>
        <authorList>
            <person name="Goeker M."/>
        </authorList>
    </citation>
    <scope>NUCLEOTIDE SEQUENCE [LARGE SCALE GENOMIC DNA]</scope>
    <source>
        <strain evidence="2 3">YC6886</strain>
    </source>
</reference>
<comment type="caution">
    <text evidence="2">The sequence shown here is derived from an EMBL/GenBank/DDBJ whole genome shotgun (WGS) entry which is preliminary data.</text>
</comment>
<evidence type="ECO:0000313" key="2">
    <source>
        <dbReference type="EMBL" id="MBB5353135.1"/>
    </source>
</evidence>